<dbReference type="NCBIfam" id="TIGR01320">
    <property type="entry name" value="mal_quin_oxido"/>
    <property type="match status" value="1"/>
</dbReference>
<dbReference type="PANTHER" id="PTHR43104">
    <property type="entry name" value="L-2-HYDROXYGLUTARATE DEHYDROGENASE, MITOCHONDRIAL"/>
    <property type="match status" value="1"/>
</dbReference>
<feature type="compositionally biased region" description="Low complexity" evidence="10">
    <location>
        <begin position="548"/>
        <end position="563"/>
    </location>
</feature>
<dbReference type="Gene3D" id="3.30.9.10">
    <property type="entry name" value="D-Amino Acid Oxidase, subunit A, domain 2"/>
    <property type="match status" value="1"/>
</dbReference>
<dbReference type="EC" id="1.1.5.4" evidence="9"/>
<dbReference type="GO" id="GO:0047545">
    <property type="term" value="F:(S)-2-hydroxyglutarate dehydrogenase activity"/>
    <property type="evidence" value="ECO:0007669"/>
    <property type="project" value="TreeGrafter"/>
</dbReference>
<evidence type="ECO:0000256" key="8">
    <source>
        <dbReference type="ARBA" id="ARBA00023002"/>
    </source>
</evidence>
<comment type="catalytic activity">
    <reaction evidence="1 9">
        <text>(S)-malate + a quinone = a quinol + oxaloacetate</text>
        <dbReference type="Rhea" id="RHEA:46012"/>
        <dbReference type="ChEBI" id="CHEBI:15589"/>
        <dbReference type="ChEBI" id="CHEBI:16452"/>
        <dbReference type="ChEBI" id="CHEBI:24646"/>
        <dbReference type="ChEBI" id="CHEBI:132124"/>
        <dbReference type="EC" id="1.1.5.4"/>
    </reaction>
</comment>
<feature type="region of interest" description="Disordered" evidence="10">
    <location>
        <begin position="539"/>
        <end position="582"/>
    </location>
</feature>
<evidence type="ECO:0000256" key="1">
    <source>
        <dbReference type="ARBA" id="ARBA00001139"/>
    </source>
</evidence>
<evidence type="ECO:0000256" key="6">
    <source>
        <dbReference type="ARBA" id="ARBA00022630"/>
    </source>
</evidence>
<evidence type="ECO:0000256" key="10">
    <source>
        <dbReference type="SAM" id="MobiDB-lite"/>
    </source>
</evidence>
<evidence type="ECO:0000256" key="2">
    <source>
        <dbReference type="ARBA" id="ARBA00001974"/>
    </source>
</evidence>
<comment type="cofactor">
    <cofactor evidence="2 9">
        <name>FAD</name>
        <dbReference type="ChEBI" id="CHEBI:57692"/>
    </cofactor>
</comment>
<reference evidence="11 12" key="1">
    <citation type="submission" date="2019-01" db="EMBL/GenBank/DDBJ databases">
        <title>Pseudoxanthomonas composti sp. nov., isolated from compost.</title>
        <authorList>
            <person name="Yang G."/>
        </authorList>
    </citation>
    <scope>NUCLEOTIDE SEQUENCE [LARGE SCALE GENOMIC DNA]</scope>
    <source>
        <strain evidence="11 12">GSS15</strain>
    </source>
</reference>
<evidence type="ECO:0000256" key="4">
    <source>
        <dbReference type="ARBA" id="ARBA00006389"/>
    </source>
</evidence>
<dbReference type="UniPathway" id="UPA00223">
    <property type="reaction ID" value="UER01008"/>
</dbReference>
<dbReference type="AlphaFoldDB" id="A0A4Q1JTM7"/>
<dbReference type="Proteomes" id="UP000289784">
    <property type="component" value="Unassembled WGS sequence"/>
</dbReference>
<dbReference type="HAMAP" id="MF_00212">
    <property type="entry name" value="MQO"/>
    <property type="match status" value="1"/>
</dbReference>
<dbReference type="EMBL" id="SAWZ01000009">
    <property type="protein sequence ID" value="RXR02013.1"/>
    <property type="molecule type" value="Genomic_DNA"/>
</dbReference>
<accession>A0A4Q1JTM7</accession>
<dbReference type="InterPro" id="IPR036188">
    <property type="entry name" value="FAD/NAD-bd_sf"/>
</dbReference>
<evidence type="ECO:0000313" key="12">
    <source>
        <dbReference type="Proteomes" id="UP000289784"/>
    </source>
</evidence>
<keyword evidence="6 9" id="KW-0285">Flavoprotein</keyword>
<dbReference type="GO" id="GO:0008924">
    <property type="term" value="F:L-malate dehydrogenase (quinone) activity"/>
    <property type="evidence" value="ECO:0007669"/>
    <property type="project" value="UniProtKB-UniRule"/>
</dbReference>
<comment type="pathway">
    <text evidence="3 9">Carbohydrate metabolism; tricarboxylic acid cycle; oxaloacetate from (S)-malate (quinone route): step 1/1.</text>
</comment>
<evidence type="ECO:0000313" key="11">
    <source>
        <dbReference type="EMBL" id="RXR02013.1"/>
    </source>
</evidence>
<dbReference type="OrthoDB" id="9763983at2"/>
<dbReference type="Pfam" id="PF06039">
    <property type="entry name" value="Mqo"/>
    <property type="match status" value="1"/>
</dbReference>
<gene>
    <name evidence="9 11" type="primary">mqo</name>
    <name evidence="11" type="ORF">EPA99_15245</name>
</gene>
<evidence type="ECO:0000256" key="3">
    <source>
        <dbReference type="ARBA" id="ARBA00005012"/>
    </source>
</evidence>
<dbReference type="PANTHER" id="PTHR43104:SF2">
    <property type="entry name" value="L-2-HYDROXYGLUTARATE DEHYDROGENASE, MITOCHONDRIAL"/>
    <property type="match status" value="1"/>
</dbReference>
<keyword evidence="7 9" id="KW-0274">FAD</keyword>
<comment type="caution">
    <text evidence="11">The sequence shown here is derived from an EMBL/GenBank/DDBJ whole genome shotgun (WGS) entry which is preliminary data.</text>
</comment>
<organism evidence="11 12">
    <name type="scientific">Pseudoxanthomonas composti</name>
    <dbReference type="NCBI Taxonomy" id="2137479"/>
    <lineage>
        <taxon>Bacteria</taxon>
        <taxon>Pseudomonadati</taxon>
        <taxon>Pseudomonadota</taxon>
        <taxon>Gammaproteobacteria</taxon>
        <taxon>Lysobacterales</taxon>
        <taxon>Lysobacteraceae</taxon>
        <taxon>Pseudoxanthomonas</taxon>
    </lineage>
</organism>
<dbReference type="InterPro" id="IPR006231">
    <property type="entry name" value="MQO"/>
</dbReference>
<evidence type="ECO:0000256" key="9">
    <source>
        <dbReference type="HAMAP-Rule" id="MF_00212"/>
    </source>
</evidence>
<dbReference type="NCBIfam" id="NF003606">
    <property type="entry name" value="PRK05257.2-1"/>
    <property type="match status" value="1"/>
</dbReference>
<dbReference type="GO" id="GO:0006099">
    <property type="term" value="P:tricarboxylic acid cycle"/>
    <property type="evidence" value="ECO:0007669"/>
    <property type="project" value="UniProtKB-UniRule"/>
</dbReference>
<dbReference type="RefSeq" id="WP_129472102.1">
    <property type="nucleotide sequence ID" value="NZ_SAWZ01000009.1"/>
</dbReference>
<keyword evidence="8 9" id="KW-0560">Oxidoreductase</keyword>
<dbReference type="NCBIfam" id="NF003605">
    <property type="entry name" value="PRK05257.1-4"/>
    <property type="match status" value="1"/>
</dbReference>
<comment type="similarity">
    <text evidence="4 9">Belongs to the MQO family.</text>
</comment>
<feature type="compositionally biased region" description="Polar residues" evidence="10">
    <location>
        <begin position="571"/>
        <end position="582"/>
    </location>
</feature>
<dbReference type="Gene3D" id="3.50.50.60">
    <property type="entry name" value="FAD/NAD(P)-binding domain"/>
    <property type="match status" value="1"/>
</dbReference>
<keyword evidence="5 9" id="KW-0816">Tricarboxylic acid cycle</keyword>
<name>A0A4Q1JTM7_9GAMM</name>
<sequence length="582" mass="63273">MKKKLLKGLGGLVVVFAIAAVAFLFWPVSNADSPAPENDEPVDAVFIGGGIMSVTLATYLQELEPNWNMRLYERMDGVALESSNGWNNAGTGHSGYAELNYTPELPDGTVETKRAVGIVEQFEISRQFWAHEVAAGRLGQPKEFINPTPHMSFVWGDENIEYLRKRHAAMIKNPMFYGMQFSTDNAQIAKWAPLMMKGRDPNQKVAATYMPLGTDVNFGVITNQLTASLQRNPHFQLQLSHEVRGLNQNPDKTWNVTVHDLKSGKDSTVKTRFVFIGAGGAALKLLQMSGIPESKNYAGFPVGGQFLAFEGADIANAHVVKAYGKAEAGSPPMSVPHLDARKLDGKPVVLFGPFALQSTKFLKEGSAWDLFSSVNHNNVAGMMGVGAENLDLVKYLVQQAQLTDADRQAELVKYFPTAKREDWKLVTAGQRVQVIKRDPKTGETTLQFGTEIVSDADGTIAALLGASPGASTSPPIMLKVLAKAFPKQMAAGWETRLKEIIPSYGQDINASPAMTNKIRRQTSQALQLPYLEVPADLDPNAAQDVEISPESPVAPAVPVAPVESEAKSKLESPNANNEMQAL</sequence>
<keyword evidence="12" id="KW-1185">Reference proteome</keyword>
<evidence type="ECO:0000256" key="5">
    <source>
        <dbReference type="ARBA" id="ARBA00022532"/>
    </source>
</evidence>
<protein>
    <recommendedName>
        <fullName evidence="9">Probable malate:quinone oxidoreductase</fullName>
        <ecNumber evidence="9">1.1.5.4</ecNumber>
    </recommendedName>
    <alternativeName>
        <fullName evidence="9">MQO</fullName>
    </alternativeName>
    <alternativeName>
        <fullName evidence="9">Malate dehydrogenase [quinone]</fullName>
    </alternativeName>
</protein>
<proteinExistence type="inferred from homology"/>
<dbReference type="NCBIfam" id="NF003603">
    <property type="entry name" value="PRK05257.1-1"/>
    <property type="match status" value="1"/>
</dbReference>
<dbReference type="SUPFAM" id="SSF51905">
    <property type="entry name" value="FAD/NAD(P)-binding domain"/>
    <property type="match status" value="1"/>
</dbReference>
<dbReference type="NCBIfam" id="NF009875">
    <property type="entry name" value="PRK13339.1"/>
    <property type="match status" value="1"/>
</dbReference>
<dbReference type="NCBIfam" id="NF003611">
    <property type="entry name" value="PRK05257.3-2"/>
    <property type="match status" value="1"/>
</dbReference>
<evidence type="ECO:0000256" key="7">
    <source>
        <dbReference type="ARBA" id="ARBA00022827"/>
    </source>
</evidence>